<dbReference type="CDD" id="cd07377">
    <property type="entry name" value="WHTH_GntR"/>
    <property type="match status" value="1"/>
</dbReference>
<dbReference type="SMART" id="SM00866">
    <property type="entry name" value="UTRA"/>
    <property type="match status" value="1"/>
</dbReference>
<dbReference type="GO" id="GO:0003677">
    <property type="term" value="F:DNA binding"/>
    <property type="evidence" value="ECO:0007669"/>
    <property type="project" value="UniProtKB-UniRule"/>
</dbReference>
<dbReference type="Pfam" id="PF00392">
    <property type="entry name" value="GntR"/>
    <property type="match status" value="1"/>
</dbReference>
<feature type="domain" description="HTH gntR-type" evidence="5">
    <location>
        <begin position="9"/>
        <end position="77"/>
    </location>
</feature>
<comment type="caution">
    <text evidence="6">The sequence shown here is derived from an EMBL/GenBank/DDBJ whole genome shotgun (WGS) entry which is preliminary data.</text>
</comment>
<keyword evidence="1" id="KW-0805">Transcription regulation</keyword>
<evidence type="ECO:0000313" key="7">
    <source>
        <dbReference type="Proteomes" id="UP000613160"/>
    </source>
</evidence>
<dbReference type="SMART" id="SM00345">
    <property type="entry name" value="HTH_GNTR"/>
    <property type="match status" value="1"/>
</dbReference>
<dbReference type="Proteomes" id="UP000613160">
    <property type="component" value="Unassembled WGS sequence"/>
</dbReference>
<sequence>MSVLREAASPLYEKVKVYVLAEIEKGAWVSNDRLPSENQLVQSLGVSRMTINRALRELTHEGVLVRVQGVGTFVAAPKPRSALLEIANIAAEISARGHAHRAKVLALDRFVPPADILASFQFAEPRVVQHSLVLHLEDERPVQLEERFVNPDLVPDYDRQDFTAMTTYDYLQGVTPLTELEHVISAVAADPVSADHLGIEPGEPCLLLHRRTWTGTTVATVNRLTYAGKRYSLGSRYSLETRP</sequence>
<dbReference type="SUPFAM" id="SSF64288">
    <property type="entry name" value="Chorismate lyase-like"/>
    <property type="match status" value="1"/>
</dbReference>
<evidence type="ECO:0000256" key="3">
    <source>
        <dbReference type="ARBA" id="ARBA00023163"/>
    </source>
</evidence>
<dbReference type="GO" id="GO:0003700">
    <property type="term" value="F:DNA-binding transcription factor activity"/>
    <property type="evidence" value="ECO:0007669"/>
    <property type="project" value="UniProtKB-UniRule"/>
</dbReference>
<dbReference type="NCBIfam" id="TIGR02018">
    <property type="entry name" value="his_ut_repres"/>
    <property type="match status" value="1"/>
</dbReference>
<dbReference type="Pfam" id="PF07702">
    <property type="entry name" value="UTRA"/>
    <property type="match status" value="1"/>
</dbReference>
<dbReference type="Gene3D" id="1.10.10.10">
    <property type="entry name" value="Winged helix-like DNA-binding domain superfamily/Winged helix DNA-binding domain"/>
    <property type="match status" value="1"/>
</dbReference>
<dbReference type="RefSeq" id="WP_188855205.1">
    <property type="nucleotide sequence ID" value="NZ_BMJJ01000018.1"/>
</dbReference>
<dbReference type="SUPFAM" id="SSF46785">
    <property type="entry name" value="Winged helix' DNA-binding domain"/>
    <property type="match status" value="1"/>
</dbReference>
<keyword evidence="2" id="KW-0238">DNA-binding</keyword>
<evidence type="ECO:0000259" key="5">
    <source>
        <dbReference type="PROSITE" id="PS50949"/>
    </source>
</evidence>
<dbReference type="PRINTS" id="PR00035">
    <property type="entry name" value="HTHGNTR"/>
</dbReference>
<evidence type="ECO:0000256" key="2">
    <source>
        <dbReference type="ARBA" id="ARBA00023125"/>
    </source>
</evidence>
<reference evidence="6" key="1">
    <citation type="journal article" date="2014" name="Int. J. Syst. Evol. Microbiol.">
        <title>Complete genome sequence of Corynebacterium casei LMG S-19264T (=DSM 44701T), isolated from a smear-ripened cheese.</title>
        <authorList>
            <consortium name="US DOE Joint Genome Institute (JGI-PGF)"/>
            <person name="Walter F."/>
            <person name="Albersmeier A."/>
            <person name="Kalinowski J."/>
            <person name="Ruckert C."/>
        </authorList>
    </citation>
    <scope>NUCLEOTIDE SEQUENCE</scope>
    <source>
        <strain evidence="6">CGMCC 1.15493</strain>
    </source>
</reference>
<dbReference type="FunFam" id="1.10.10.10:FF:000079">
    <property type="entry name" value="GntR family transcriptional regulator"/>
    <property type="match status" value="1"/>
</dbReference>
<evidence type="ECO:0000313" key="6">
    <source>
        <dbReference type="EMBL" id="GGD41723.1"/>
    </source>
</evidence>
<keyword evidence="7" id="KW-1185">Reference proteome</keyword>
<protein>
    <recommendedName>
        <fullName evidence="4">Histidine utilization repressor</fullName>
    </recommendedName>
</protein>
<dbReference type="InterPro" id="IPR011663">
    <property type="entry name" value="UTRA"/>
</dbReference>
<dbReference type="PANTHER" id="PTHR44846">
    <property type="entry name" value="MANNOSYL-D-GLYCERATE TRANSPORT/METABOLISM SYSTEM REPRESSOR MNGR-RELATED"/>
    <property type="match status" value="1"/>
</dbReference>
<accession>A0A917DHV5</accession>
<evidence type="ECO:0000256" key="4">
    <source>
        <dbReference type="NCBIfam" id="TIGR02018"/>
    </source>
</evidence>
<dbReference type="Gene3D" id="3.40.1410.10">
    <property type="entry name" value="Chorismate lyase-like"/>
    <property type="match status" value="1"/>
</dbReference>
<dbReference type="InterPro" id="IPR028978">
    <property type="entry name" value="Chorismate_lyase_/UTRA_dom_sf"/>
</dbReference>
<dbReference type="GO" id="GO:0006547">
    <property type="term" value="P:L-histidine metabolic process"/>
    <property type="evidence" value="ECO:0007669"/>
    <property type="project" value="UniProtKB-UniRule"/>
</dbReference>
<dbReference type="GO" id="GO:0045892">
    <property type="term" value="P:negative regulation of DNA-templated transcription"/>
    <property type="evidence" value="ECO:0007669"/>
    <property type="project" value="UniProtKB-UniRule"/>
</dbReference>
<dbReference type="InterPro" id="IPR000524">
    <property type="entry name" value="Tscrpt_reg_HTH_GntR"/>
</dbReference>
<proteinExistence type="predicted"/>
<dbReference type="PANTHER" id="PTHR44846:SF16">
    <property type="entry name" value="TRANSCRIPTIONAL REGULATOR PHNF-RELATED"/>
    <property type="match status" value="1"/>
</dbReference>
<evidence type="ECO:0000256" key="1">
    <source>
        <dbReference type="ARBA" id="ARBA00023015"/>
    </source>
</evidence>
<keyword evidence="3" id="KW-0804">Transcription</keyword>
<dbReference type="InterPro" id="IPR036390">
    <property type="entry name" value="WH_DNA-bd_sf"/>
</dbReference>
<name>A0A917DHV5_9HYPH</name>
<organism evidence="6 7">
    <name type="scientific">Aureimonas glaciei</name>
    <dbReference type="NCBI Taxonomy" id="1776957"/>
    <lineage>
        <taxon>Bacteria</taxon>
        <taxon>Pseudomonadati</taxon>
        <taxon>Pseudomonadota</taxon>
        <taxon>Alphaproteobacteria</taxon>
        <taxon>Hyphomicrobiales</taxon>
        <taxon>Aurantimonadaceae</taxon>
        <taxon>Aureimonas</taxon>
    </lineage>
</organism>
<gene>
    <name evidence="6" type="ORF">GCM10011335_50490</name>
</gene>
<dbReference type="InterPro" id="IPR050679">
    <property type="entry name" value="Bact_HTH_transcr_reg"/>
</dbReference>
<dbReference type="AlphaFoldDB" id="A0A917DHV5"/>
<dbReference type="InterPro" id="IPR036388">
    <property type="entry name" value="WH-like_DNA-bd_sf"/>
</dbReference>
<dbReference type="InterPro" id="IPR010248">
    <property type="entry name" value="His_ut_repres"/>
</dbReference>
<dbReference type="PROSITE" id="PS50949">
    <property type="entry name" value="HTH_GNTR"/>
    <property type="match status" value="1"/>
</dbReference>
<reference evidence="6" key="2">
    <citation type="submission" date="2020-09" db="EMBL/GenBank/DDBJ databases">
        <authorList>
            <person name="Sun Q."/>
            <person name="Zhou Y."/>
        </authorList>
    </citation>
    <scope>NUCLEOTIDE SEQUENCE</scope>
    <source>
        <strain evidence="6">CGMCC 1.15493</strain>
    </source>
</reference>
<dbReference type="EMBL" id="BMJJ01000018">
    <property type="protein sequence ID" value="GGD41723.1"/>
    <property type="molecule type" value="Genomic_DNA"/>
</dbReference>